<dbReference type="EMBL" id="KK198757">
    <property type="protein sequence ID" value="KCW72944.1"/>
    <property type="molecule type" value="Genomic_DNA"/>
</dbReference>
<evidence type="ECO:0000313" key="1">
    <source>
        <dbReference type="EMBL" id="KCW72944.1"/>
    </source>
</evidence>
<organism evidence="1">
    <name type="scientific">Eucalyptus grandis</name>
    <name type="common">Flooded gum</name>
    <dbReference type="NCBI Taxonomy" id="71139"/>
    <lineage>
        <taxon>Eukaryota</taxon>
        <taxon>Viridiplantae</taxon>
        <taxon>Streptophyta</taxon>
        <taxon>Embryophyta</taxon>
        <taxon>Tracheophyta</taxon>
        <taxon>Spermatophyta</taxon>
        <taxon>Magnoliopsida</taxon>
        <taxon>eudicotyledons</taxon>
        <taxon>Gunneridae</taxon>
        <taxon>Pentapetalae</taxon>
        <taxon>rosids</taxon>
        <taxon>malvids</taxon>
        <taxon>Myrtales</taxon>
        <taxon>Myrtaceae</taxon>
        <taxon>Myrtoideae</taxon>
        <taxon>Eucalypteae</taxon>
        <taxon>Eucalyptus</taxon>
    </lineage>
</organism>
<reference evidence="1" key="1">
    <citation type="submission" date="2013-07" db="EMBL/GenBank/DDBJ databases">
        <title>The genome of Eucalyptus grandis.</title>
        <authorList>
            <person name="Schmutz J."/>
            <person name="Hayes R."/>
            <person name="Myburg A."/>
            <person name="Tuskan G."/>
            <person name="Grattapaglia D."/>
            <person name="Rokhsar D.S."/>
        </authorList>
    </citation>
    <scope>NUCLEOTIDE SEQUENCE</scope>
    <source>
        <tissue evidence="1">Leaf extractions</tissue>
    </source>
</reference>
<dbReference type="InParanoid" id="A0A059C405"/>
<protein>
    <submittedName>
        <fullName evidence="1">Uncharacterized protein</fullName>
    </submittedName>
</protein>
<gene>
    <name evidence="1" type="ORF">EUGRSUZ_E01387</name>
</gene>
<accession>A0A059C405</accession>
<proteinExistence type="predicted"/>
<dbReference type="Gramene" id="KCW72944">
    <property type="protein sequence ID" value="KCW72944"/>
    <property type="gene ID" value="EUGRSUZ_E01387"/>
</dbReference>
<name>A0A059C405_EUCGR</name>
<sequence>MTCKHAPKALSLTSINILHSSLFSVAPVTTFDSHSLSLSLHQFQFSALPFHRPPPFDPFVNHVQSQLLLKVNSRTLFLRGGDREDSPPPE</sequence>
<dbReference type="AlphaFoldDB" id="A0A059C405"/>